<evidence type="ECO:0000256" key="1">
    <source>
        <dbReference type="SAM" id="MobiDB-lite"/>
    </source>
</evidence>
<dbReference type="EMBL" id="KZ993768">
    <property type="protein sequence ID" value="RKP04399.1"/>
    <property type="molecule type" value="Genomic_DNA"/>
</dbReference>
<gene>
    <name evidence="2" type="ORF">THASP1DRAFT_33842</name>
</gene>
<name>A0A4V1IVK7_9FUNG</name>
<dbReference type="AlphaFoldDB" id="A0A4V1IVK7"/>
<accession>A0A4V1IVK7</accession>
<dbReference type="Proteomes" id="UP000271241">
    <property type="component" value="Unassembled WGS sequence"/>
</dbReference>
<dbReference type="STRING" id="78915.A0A4V1IVK7"/>
<feature type="region of interest" description="Disordered" evidence="1">
    <location>
        <begin position="55"/>
        <end position="132"/>
    </location>
</feature>
<evidence type="ECO:0000313" key="2">
    <source>
        <dbReference type="EMBL" id="RKP04399.1"/>
    </source>
</evidence>
<feature type="compositionally biased region" description="Basic residues" evidence="1">
    <location>
        <begin position="99"/>
        <end position="123"/>
    </location>
</feature>
<dbReference type="Gene3D" id="2.130.10.10">
    <property type="entry name" value="YVTN repeat-like/Quinoprotein amine dehydrogenase"/>
    <property type="match status" value="1"/>
</dbReference>
<feature type="compositionally biased region" description="Acidic residues" evidence="1">
    <location>
        <begin position="83"/>
        <end position="95"/>
    </location>
</feature>
<proteinExistence type="predicted"/>
<keyword evidence="3" id="KW-1185">Reference proteome</keyword>
<protein>
    <recommendedName>
        <fullName evidence="4">WD40-repeat-containing domain protein</fullName>
    </recommendedName>
</protein>
<feature type="non-terminal residue" evidence="2">
    <location>
        <position position="1"/>
    </location>
</feature>
<evidence type="ECO:0008006" key="4">
    <source>
        <dbReference type="Google" id="ProtNLM"/>
    </source>
</evidence>
<reference evidence="3" key="1">
    <citation type="journal article" date="2018" name="Nat. Microbiol.">
        <title>Leveraging single-cell genomics to expand the fungal tree of life.</title>
        <authorList>
            <person name="Ahrendt S.R."/>
            <person name="Quandt C.A."/>
            <person name="Ciobanu D."/>
            <person name="Clum A."/>
            <person name="Salamov A."/>
            <person name="Andreopoulos B."/>
            <person name="Cheng J.F."/>
            <person name="Woyke T."/>
            <person name="Pelin A."/>
            <person name="Henrissat B."/>
            <person name="Reynolds N.K."/>
            <person name="Benny G.L."/>
            <person name="Smith M.E."/>
            <person name="James T.Y."/>
            <person name="Grigoriev I.V."/>
        </authorList>
    </citation>
    <scope>NUCLEOTIDE SEQUENCE [LARGE SCALE GENOMIC DNA]</scope>
    <source>
        <strain evidence="3">RSA 1356</strain>
    </source>
</reference>
<organism evidence="2 3">
    <name type="scientific">Thamnocephalis sphaerospora</name>
    <dbReference type="NCBI Taxonomy" id="78915"/>
    <lineage>
        <taxon>Eukaryota</taxon>
        <taxon>Fungi</taxon>
        <taxon>Fungi incertae sedis</taxon>
        <taxon>Zoopagomycota</taxon>
        <taxon>Zoopagomycotina</taxon>
        <taxon>Zoopagomycetes</taxon>
        <taxon>Zoopagales</taxon>
        <taxon>Sigmoideomycetaceae</taxon>
        <taxon>Thamnocephalis</taxon>
    </lineage>
</organism>
<dbReference type="SUPFAM" id="SSF50978">
    <property type="entry name" value="WD40 repeat-like"/>
    <property type="match status" value="1"/>
</dbReference>
<dbReference type="InterPro" id="IPR015943">
    <property type="entry name" value="WD40/YVTN_repeat-like_dom_sf"/>
</dbReference>
<feature type="compositionally biased region" description="Acidic residues" evidence="1">
    <location>
        <begin position="58"/>
        <end position="71"/>
    </location>
</feature>
<evidence type="ECO:0000313" key="3">
    <source>
        <dbReference type="Proteomes" id="UP000271241"/>
    </source>
</evidence>
<dbReference type="InterPro" id="IPR036322">
    <property type="entry name" value="WD40_repeat_dom_sf"/>
</dbReference>
<sequence>VCQILPNKFIGCIGEHGTFPIERIKLTHDRQFLGSCSHDQTIRFWDVQASLDELMRDSDDEDENAAAEADDNVGATADGDNGHDDDDDSDDSDEDQEKKKKRKKRGRKKLKNVKVEKPKKKKVGSSFFAGLS</sequence>
<dbReference type="OrthoDB" id="2288928at2759"/>